<organism evidence="3 4">
    <name type="scientific">Aspergillus terreus (strain NIH 2624 / FGSC A1156)</name>
    <dbReference type="NCBI Taxonomy" id="341663"/>
    <lineage>
        <taxon>Eukaryota</taxon>
        <taxon>Fungi</taxon>
        <taxon>Dikarya</taxon>
        <taxon>Ascomycota</taxon>
        <taxon>Pezizomycotina</taxon>
        <taxon>Eurotiomycetes</taxon>
        <taxon>Eurotiomycetidae</taxon>
        <taxon>Eurotiales</taxon>
        <taxon>Aspergillaceae</taxon>
        <taxon>Aspergillus</taxon>
        <taxon>Aspergillus subgen. Circumdati</taxon>
    </lineage>
</organism>
<keyword evidence="2" id="KW-1133">Transmembrane helix</keyword>
<dbReference type="STRING" id="341663.Q0CJF6"/>
<dbReference type="VEuPathDB" id="FungiDB:ATEG_06178"/>
<feature type="transmembrane region" description="Helical" evidence="2">
    <location>
        <begin position="169"/>
        <end position="187"/>
    </location>
</feature>
<protein>
    <submittedName>
        <fullName evidence="3">Uncharacterized protein</fullName>
    </submittedName>
</protein>
<keyword evidence="2" id="KW-0472">Membrane</keyword>
<gene>
    <name evidence="3" type="ORF">ATEG_06178</name>
</gene>
<accession>Q0CJF6</accession>
<name>Q0CJF6_ASPTN</name>
<dbReference type="HOGENOM" id="CLU_029043_1_0_1"/>
<dbReference type="OrthoDB" id="5412502at2759"/>
<dbReference type="AlphaFoldDB" id="Q0CJF6"/>
<dbReference type="EMBL" id="CH476601">
    <property type="protein sequence ID" value="EAU33939.1"/>
    <property type="molecule type" value="Genomic_DNA"/>
</dbReference>
<dbReference type="Proteomes" id="UP000007963">
    <property type="component" value="Unassembled WGS sequence"/>
</dbReference>
<dbReference type="eggNOG" id="ENOG502SI3B">
    <property type="taxonomic scope" value="Eukaryota"/>
</dbReference>
<dbReference type="OMA" id="GMEDCEY"/>
<dbReference type="RefSeq" id="XP_001215356.1">
    <property type="nucleotide sequence ID" value="XM_001215356.1"/>
</dbReference>
<feature type="compositionally biased region" description="Basic and acidic residues" evidence="1">
    <location>
        <begin position="114"/>
        <end position="127"/>
    </location>
</feature>
<dbReference type="GeneID" id="4321538"/>
<feature type="transmembrane region" description="Helical" evidence="2">
    <location>
        <begin position="270"/>
        <end position="288"/>
    </location>
</feature>
<proteinExistence type="predicted"/>
<evidence type="ECO:0000256" key="1">
    <source>
        <dbReference type="SAM" id="MobiDB-lite"/>
    </source>
</evidence>
<feature type="transmembrane region" description="Helical" evidence="2">
    <location>
        <begin position="247"/>
        <end position="264"/>
    </location>
</feature>
<sequence>MPWFPSNRSPPEEGWRFDIISLVAVVGGSTVAKHRQAITASRFGNIPRLMPAPDTFLDTDRPVRLPSVGGIDIFGVHSGNHFTELNFFADVIHNTQSLKRYEFLAYEITYRQRDEENPSNTDGDKANNKGQRASIPQHPFSFLNMVTVVSIGMTVGLFIWAALIHDGVALLGIGTMSLSTSTACLSGRWRPTLTVRPTGAKVPPGDVVIKTRGGAFIVVRCAEEIARELYGGIETCDYVYEGTEHQLLLACSTILLLASILFLSNSGWTMQLAIGLAYIILNVLYWVMSLITTPEKIWDTARYNVKLLKATPPHGVQKRCGKRKEVELDMSERRYATKDTELVKPKKREGEEDGELSFTETLWWAIEATGEIDWVRKHKIAPDTPNWDGWLQEAKANSKNPDWDAVEAKDRWMVKELRKTSTEVEEIK</sequence>
<evidence type="ECO:0000313" key="4">
    <source>
        <dbReference type="Proteomes" id="UP000007963"/>
    </source>
</evidence>
<feature type="transmembrane region" description="Helical" evidence="2">
    <location>
        <begin position="142"/>
        <end position="163"/>
    </location>
</feature>
<feature type="transmembrane region" description="Helical" evidence="2">
    <location>
        <begin position="15"/>
        <end position="32"/>
    </location>
</feature>
<evidence type="ECO:0000256" key="2">
    <source>
        <dbReference type="SAM" id="Phobius"/>
    </source>
</evidence>
<feature type="region of interest" description="Disordered" evidence="1">
    <location>
        <begin position="114"/>
        <end position="133"/>
    </location>
</feature>
<reference evidence="4" key="1">
    <citation type="submission" date="2005-09" db="EMBL/GenBank/DDBJ databases">
        <title>Annotation of the Aspergillus terreus NIH2624 genome.</title>
        <authorList>
            <person name="Birren B.W."/>
            <person name="Lander E.S."/>
            <person name="Galagan J.E."/>
            <person name="Nusbaum C."/>
            <person name="Devon K."/>
            <person name="Henn M."/>
            <person name="Ma L.-J."/>
            <person name="Jaffe D.B."/>
            <person name="Butler J."/>
            <person name="Alvarez P."/>
            <person name="Gnerre S."/>
            <person name="Grabherr M."/>
            <person name="Kleber M."/>
            <person name="Mauceli E.W."/>
            <person name="Brockman W."/>
            <person name="Rounsley S."/>
            <person name="Young S.K."/>
            <person name="LaButti K."/>
            <person name="Pushparaj V."/>
            <person name="DeCaprio D."/>
            <person name="Crawford M."/>
            <person name="Koehrsen M."/>
            <person name="Engels R."/>
            <person name="Montgomery P."/>
            <person name="Pearson M."/>
            <person name="Howarth C."/>
            <person name="Larson L."/>
            <person name="Luoma S."/>
            <person name="White J."/>
            <person name="Alvarado L."/>
            <person name="Kodira C.D."/>
            <person name="Zeng Q."/>
            <person name="Oleary S."/>
            <person name="Yandava C."/>
            <person name="Denning D.W."/>
            <person name="Nierman W.C."/>
            <person name="Milne T."/>
            <person name="Madden K."/>
        </authorList>
    </citation>
    <scope>NUCLEOTIDE SEQUENCE [LARGE SCALE GENOMIC DNA]</scope>
    <source>
        <strain evidence="4">NIH 2624 / FGSC A1156</strain>
    </source>
</reference>
<keyword evidence="2" id="KW-0812">Transmembrane</keyword>
<evidence type="ECO:0000313" key="3">
    <source>
        <dbReference type="EMBL" id="EAU33939.1"/>
    </source>
</evidence>